<reference evidence="2" key="2">
    <citation type="submission" date="2020-05" db="EMBL/GenBank/DDBJ databases">
        <authorList>
            <person name="Kim H.-S."/>
            <person name="Proctor R.H."/>
            <person name="Brown D.W."/>
        </authorList>
    </citation>
    <scope>NUCLEOTIDE SEQUENCE</scope>
    <source>
        <strain evidence="2">NRRL 20472</strain>
    </source>
</reference>
<dbReference type="AlphaFoldDB" id="A0A8H4XER6"/>
<comment type="caution">
    <text evidence="2">The sequence shown here is derived from an EMBL/GenBank/DDBJ whole genome shotgun (WGS) entry which is preliminary data.</text>
</comment>
<gene>
    <name evidence="2" type="ORF">FSARC_975</name>
</gene>
<protein>
    <submittedName>
        <fullName evidence="2">Uncharacterized protein</fullName>
    </submittedName>
</protein>
<organism evidence="2 3">
    <name type="scientific">Fusarium sarcochroum</name>
    <dbReference type="NCBI Taxonomy" id="1208366"/>
    <lineage>
        <taxon>Eukaryota</taxon>
        <taxon>Fungi</taxon>
        <taxon>Dikarya</taxon>
        <taxon>Ascomycota</taxon>
        <taxon>Pezizomycotina</taxon>
        <taxon>Sordariomycetes</taxon>
        <taxon>Hypocreomycetidae</taxon>
        <taxon>Hypocreales</taxon>
        <taxon>Nectriaceae</taxon>
        <taxon>Fusarium</taxon>
        <taxon>Fusarium lateritium species complex</taxon>
    </lineage>
</organism>
<sequence>MAPSNRQRNPALAARPGRLKLSVIEDTFRQASVRSRSPTRLSPIARDRSRRRSSSSNTSRVAGSFGQRIRNSSIGNGFDAQDQSSQHEPTLSFPLLSPQQDSSPFPQLPIENFDESAVFTDEEPPSQRQSPAQPSAPGWQIPTQPQTPRTAQRAQSAQVKDGQIIRITLRTQTTEVPCIAKCYLNRPLSVVDNDFARNWGVKIHPVPRSRWRDARHWCVLDVIDVETVGSVQHQLQIRLARLQDRRFSVELGVDALKSLGLVDESGK</sequence>
<reference evidence="2" key="1">
    <citation type="journal article" date="2020" name="BMC Genomics">
        <title>Correction to: Identification and distribution of gene clusters required for synthesis of sphingolipid metabolism inhibitors in diverse species of the filamentous fungus Fusarium.</title>
        <authorList>
            <person name="Kim H.S."/>
            <person name="Lohmar J.M."/>
            <person name="Busman M."/>
            <person name="Brown D.W."/>
            <person name="Naumann T.A."/>
            <person name="Divon H.H."/>
            <person name="Lysoe E."/>
            <person name="Uhlig S."/>
            <person name="Proctor R.H."/>
        </authorList>
    </citation>
    <scope>NUCLEOTIDE SEQUENCE</scope>
    <source>
        <strain evidence="2">NRRL 20472</strain>
    </source>
</reference>
<evidence type="ECO:0000256" key="1">
    <source>
        <dbReference type="SAM" id="MobiDB-lite"/>
    </source>
</evidence>
<feature type="compositionally biased region" description="Polar residues" evidence="1">
    <location>
        <begin position="141"/>
        <end position="158"/>
    </location>
</feature>
<dbReference type="OrthoDB" id="5090202at2759"/>
<name>A0A8H4XER6_9HYPO</name>
<dbReference type="Proteomes" id="UP000622797">
    <property type="component" value="Unassembled WGS sequence"/>
</dbReference>
<evidence type="ECO:0000313" key="2">
    <source>
        <dbReference type="EMBL" id="KAF4972408.1"/>
    </source>
</evidence>
<dbReference type="EMBL" id="JABEXW010000057">
    <property type="protein sequence ID" value="KAF4972408.1"/>
    <property type="molecule type" value="Genomic_DNA"/>
</dbReference>
<evidence type="ECO:0000313" key="3">
    <source>
        <dbReference type="Proteomes" id="UP000622797"/>
    </source>
</evidence>
<proteinExistence type="predicted"/>
<accession>A0A8H4XER6</accession>
<keyword evidence="3" id="KW-1185">Reference proteome</keyword>
<feature type="compositionally biased region" description="Low complexity" evidence="1">
    <location>
        <begin position="126"/>
        <end position="137"/>
    </location>
</feature>
<feature type="compositionally biased region" description="Polar residues" evidence="1">
    <location>
        <begin position="69"/>
        <end position="89"/>
    </location>
</feature>
<feature type="compositionally biased region" description="Polar residues" evidence="1">
    <location>
        <begin position="29"/>
        <end position="39"/>
    </location>
</feature>
<feature type="region of interest" description="Disordered" evidence="1">
    <location>
        <begin position="26"/>
        <end position="158"/>
    </location>
</feature>